<keyword evidence="3" id="KW-1185">Reference proteome</keyword>
<evidence type="ECO:0000313" key="3">
    <source>
        <dbReference type="Proteomes" id="UP001044222"/>
    </source>
</evidence>
<comment type="caution">
    <text evidence="2">The sequence shown here is derived from an EMBL/GenBank/DDBJ whole genome shotgun (WGS) entry which is preliminary data.</text>
</comment>
<name>A0A9D3RHJ8_ANGAN</name>
<sequence>EETKTDDGIHGPERKRDQVERAGSPVPSCLSMKSDQSMDLSVKFSGEISGDLRDQVERAGSPVPSCLSMK</sequence>
<dbReference type="EMBL" id="JAFIRN010000019">
    <property type="protein sequence ID" value="KAG5830203.1"/>
    <property type="molecule type" value="Genomic_DNA"/>
</dbReference>
<accession>A0A9D3RHJ8</accession>
<protein>
    <submittedName>
        <fullName evidence="2">Uncharacterized protein</fullName>
    </submittedName>
</protein>
<feature type="non-terminal residue" evidence="2">
    <location>
        <position position="1"/>
    </location>
</feature>
<feature type="compositionally biased region" description="Basic and acidic residues" evidence="1">
    <location>
        <begin position="1"/>
        <end position="20"/>
    </location>
</feature>
<feature type="region of interest" description="Disordered" evidence="1">
    <location>
        <begin position="1"/>
        <end position="36"/>
    </location>
</feature>
<dbReference type="Proteomes" id="UP001044222">
    <property type="component" value="Chromosome 19"/>
</dbReference>
<reference evidence="2" key="1">
    <citation type="submission" date="2021-01" db="EMBL/GenBank/DDBJ databases">
        <title>A chromosome-scale assembly of European eel, Anguilla anguilla.</title>
        <authorList>
            <person name="Henkel C."/>
            <person name="Jong-Raadsen S.A."/>
            <person name="Dufour S."/>
            <person name="Weltzien F.-A."/>
            <person name="Palstra A.P."/>
            <person name="Pelster B."/>
            <person name="Spaink H.P."/>
            <person name="Van Den Thillart G.E."/>
            <person name="Jansen H."/>
            <person name="Zahm M."/>
            <person name="Klopp C."/>
            <person name="Cedric C."/>
            <person name="Louis A."/>
            <person name="Berthelot C."/>
            <person name="Parey E."/>
            <person name="Roest Crollius H."/>
            <person name="Montfort J."/>
            <person name="Robinson-Rechavi M."/>
            <person name="Bucao C."/>
            <person name="Bouchez O."/>
            <person name="Gislard M."/>
            <person name="Lluch J."/>
            <person name="Milhes M."/>
            <person name="Lampietro C."/>
            <person name="Lopez Roques C."/>
            <person name="Donnadieu C."/>
            <person name="Braasch I."/>
            <person name="Desvignes T."/>
            <person name="Postlethwait J."/>
            <person name="Bobe J."/>
            <person name="Guiguen Y."/>
            <person name="Dirks R."/>
        </authorList>
    </citation>
    <scope>NUCLEOTIDE SEQUENCE</scope>
    <source>
        <strain evidence="2">Tag_6206</strain>
        <tissue evidence="2">Liver</tissue>
    </source>
</reference>
<feature type="non-terminal residue" evidence="2">
    <location>
        <position position="70"/>
    </location>
</feature>
<gene>
    <name evidence="2" type="ORF">ANANG_G00307630</name>
</gene>
<proteinExistence type="predicted"/>
<evidence type="ECO:0000313" key="2">
    <source>
        <dbReference type="EMBL" id="KAG5830203.1"/>
    </source>
</evidence>
<evidence type="ECO:0000256" key="1">
    <source>
        <dbReference type="SAM" id="MobiDB-lite"/>
    </source>
</evidence>
<organism evidence="2 3">
    <name type="scientific">Anguilla anguilla</name>
    <name type="common">European freshwater eel</name>
    <name type="synonym">Muraena anguilla</name>
    <dbReference type="NCBI Taxonomy" id="7936"/>
    <lineage>
        <taxon>Eukaryota</taxon>
        <taxon>Metazoa</taxon>
        <taxon>Chordata</taxon>
        <taxon>Craniata</taxon>
        <taxon>Vertebrata</taxon>
        <taxon>Euteleostomi</taxon>
        <taxon>Actinopterygii</taxon>
        <taxon>Neopterygii</taxon>
        <taxon>Teleostei</taxon>
        <taxon>Anguilliformes</taxon>
        <taxon>Anguillidae</taxon>
        <taxon>Anguilla</taxon>
    </lineage>
</organism>
<dbReference type="AlphaFoldDB" id="A0A9D3RHJ8"/>